<dbReference type="InterPro" id="IPR013108">
    <property type="entry name" value="Amidohydro_3"/>
</dbReference>
<dbReference type="SUPFAM" id="SSF51338">
    <property type="entry name" value="Composite domain of metallo-dependent hydrolases"/>
    <property type="match status" value="1"/>
</dbReference>
<gene>
    <name evidence="2" type="ORF">FC96_GL001019</name>
</gene>
<dbReference type="InterPro" id="IPR032466">
    <property type="entry name" value="Metal_Hydrolase"/>
</dbReference>
<dbReference type="Gene3D" id="2.30.40.10">
    <property type="entry name" value="Urease, subunit C, domain 1"/>
    <property type="match status" value="1"/>
</dbReference>
<evidence type="ECO:0000259" key="1">
    <source>
        <dbReference type="Pfam" id="PF07969"/>
    </source>
</evidence>
<evidence type="ECO:0000313" key="2">
    <source>
        <dbReference type="EMBL" id="KRK48702.1"/>
    </source>
</evidence>
<dbReference type="InterPro" id="IPR033932">
    <property type="entry name" value="YtcJ-like"/>
</dbReference>
<keyword evidence="2" id="KW-0378">Hydrolase</keyword>
<proteinExistence type="predicted"/>
<dbReference type="Pfam" id="PF07969">
    <property type="entry name" value="Amidohydro_3"/>
    <property type="match status" value="1"/>
</dbReference>
<protein>
    <submittedName>
        <fullName evidence="2">Amidohydrolase 3</fullName>
    </submittedName>
</protein>
<keyword evidence="3" id="KW-1185">Reference proteome</keyword>
<organism evidence="2 3">
    <name type="scientific">Secundilactobacillus kimchicus JCM 15530</name>
    <dbReference type="NCBI Taxonomy" id="1302272"/>
    <lineage>
        <taxon>Bacteria</taxon>
        <taxon>Bacillati</taxon>
        <taxon>Bacillota</taxon>
        <taxon>Bacilli</taxon>
        <taxon>Lactobacillales</taxon>
        <taxon>Lactobacillaceae</taxon>
        <taxon>Secundilactobacillus</taxon>
    </lineage>
</organism>
<dbReference type="EMBL" id="AZCX01000002">
    <property type="protein sequence ID" value="KRK48702.1"/>
    <property type="molecule type" value="Genomic_DNA"/>
</dbReference>
<evidence type="ECO:0000313" key="3">
    <source>
        <dbReference type="Proteomes" id="UP000050911"/>
    </source>
</evidence>
<dbReference type="InterPro" id="IPR011059">
    <property type="entry name" value="Metal-dep_hydrolase_composite"/>
</dbReference>
<dbReference type="SUPFAM" id="SSF51556">
    <property type="entry name" value="Metallo-dependent hydrolases"/>
    <property type="match status" value="1"/>
</dbReference>
<dbReference type="GO" id="GO:0016810">
    <property type="term" value="F:hydrolase activity, acting on carbon-nitrogen (but not peptide) bonds"/>
    <property type="evidence" value="ECO:0007669"/>
    <property type="project" value="InterPro"/>
</dbReference>
<dbReference type="Gene3D" id="3.20.20.140">
    <property type="entry name" value="Metal-dependent hydrolases"/>
    <property type="match status" value="1"/>
</dbReference>
<dbReference type="RefSeq" id="WP_056941939.1">
    <property type="nucleotide sequence ID" value="NZ_AZCX01000002.1"/>
</dbReference>
<sequence>MTVFRNGKIFTAETQTTTVSAMQIIDGQVVWTGTAEKAPDDSEVVDLAGKTVLPGLLDIHTHPKYIADALHGVACTPPDVMSIQDMQAALRLSPAYGQGANVWIEGWGFDESKLAEHRTPTVTDLDEVSTTQPIFIYRSDCHSSVGNSKALALAGITAGTPDPVGGEIGHFKSGEPNGYMKEVAATQLLIQAKSAQNFETDVTNMTQTSRHYLENGLVAIGELMGRKLPYDTLQLYEAAYQKGFQPRTAIYYVWNELKGLSEPLQHPNHRDLTIAGVKVFMDGSISGETAWNKVPYPSGKTGVSLTSTDELLAAATFAREHQMQLAVHAMGDAAIQRVLDATASLTPWLGVVPSVRIEHATLLSDAMLAEIKAAPMNYGLVTQPIFLFAEDESYRQFLSDEQFKTAYRIKSMNQAALTALSSDAPCTPWAKPDDPFIAMQAAVTRTAANGDVVNANEAISVTQAVLGYTAWAAQVAGLADSGQLKPGYRGDFVVLSQDVLTVAPDQIGQTNVTQTWLGGQLVYER</sequence>
<dbReference type="PANTHER" id="PTHR22642">
    <property type="entry name" value="IMIDAZOLONEPROPIONASE"/>
    <property type="match status" value="1"/>
</dbReference>
<name>A0A0R1HPA4_9LACO</name>
<accession>A0A0R1HPA4</accession>
<dbReference type="Proteomes" id="UP000050911">
    <property type="component" value="Unassembled WGS sequence"/>
</dbReference>
<reference evidence="2 3" key="1">
    <citation type="journal article" date="2015" name="Genome Announc.">
        <title>Expanding the biotechnology potential of lactobacilli through comparative genomics of 213 strains and associated genera.</title>
        <authorList>
            <person name="Sun Z."/>
            <person name="Harris H.M."/>
            <person name="McCann A."/>
            <person name="Guo C."/>
            <person name="Argimon S."/>
            <person name="Zhang W."/>
            <person name="Yang X."/>
            <person name="Jeffery I.B."/>
            <person name="Cooney J.C."/>
            <person name="Kagawa T.F."/>
            <person name="Liu W."/>
            <person name="Song Y."/>
            <person name="Salvetti E."/>
            <person name="Wrobel A."/>
            <person name="Rasinkangas P."/>
            <person name="Parkhill J."/>
            <person name="Rea M.C."/>
            <person name="O'Sullivan O."/>
            <person name="Ritari J."/>
            <person name="Douillard F.P."/>
            <person name="Paul Ross R."/>
            <person name="Yang R."/>
            <person name="Briner A.E."/>
            <person name="Felis G.E."/>
            <person name="de Vos W.M."/>
            <person name="Barrangou R."/>
            <person name="Klaenhammer T.R."/>
            <person name="Caufield P.W."/>
            <person name="Cui Y."/>
            <person name="Zhang H."/>
            <person name="O'Toole P.W."/>
        </authorList>
    </citation>
    <scope>NUCLEOTIDE SEQUENCE [LARGE SCALE GENOMIC DNA]</scope>
    <source>
        <strain evidence="2 3">JCM 15530</strain>
    </source>
</reference>
<dbReference type="PANTHER" id="PTHR22642:SF2">
    <property type="entry name" value="PROTEIN LONG AFTER FAR-RED 3"/>
    <property type="match status" value="1"/>
</dbReference>
<dbReference type="PATRIC" id="fig|1302272.5.peg.1026"/>
<feature type="domain" description="Amidohydrolase 3" evidence="1">
    <location>
        <begin position="43"/>
        <end position="523"/>
    </location>
</feature>
<dbReference type="AlphaFoldDB" id="A0A0R1HPA4"/>
<dbReference type="OrthoDB" id="9767366at2"/>
<dbReference type="CDD" id="cd01300">
    <property type="entry name" value="YtcJ_like"/>
    <property type="match status" value="1"/>
</dbReference>
<comment type="caution">
    <text evidence="2">The sequence shown here is derived from an EMBL/GenBank/DDBJ whole genome shotgun (WGS) entry which is preliminary data.</text>
</comment>
<dbReference type="STRING" id="1302272.FC96_GL001019"/>
<dbReference type="Gene3D" id="3.10.310.70">
    <property type="match status" value="1"/>
</dbReference>